<evidence type="ECO:0000313" key="2">
    <source>
        <dbReference type="EMBL" id="NOG32897.1"/>
    </source>
</evidence>
<dbReference type="InterPro" id="IPR012337">
    <property type="entry name" value="RNaseH-like_sf"/>
</dbReference>
<evidence type="ECO:0000259" key="1">
    <source>
        <dbReference type="Pfam" id="PF01609"/>
    </source>
</evidence>
<reference evidence="2 3" key="2">
    <citation type="submission" date="2020-06" db="EMBL/GenBank/DDBJ databases">
        <title>Halomonas songnenensis sp. nov., a moderately halophilic bacterium isolated from saline and alkaline soils.</title>
        <authorList>
            <person name="Jiang J."/>
            <person name="Pan Y."/>
        </authorList>
    </citation>
    <scope>NUCLEOTIDE SEQUENCE [LARGE SCALE GENOMIC DNA]</scope>
    <source>
        <strain evidence="2 3">TBZ9</strain>
    </source>
</reference>
<proteinExistence type="predicted"/>
<evidence type="ECO:0000313" key="3">
    <source>
        <dbReference type="Proteomes" id="UP000588806"/>
    </source>
</evidence>
<accession>A0A7Y3TZ81</accession>
<dbReference type="Proteomes" id="UP000588806">
    <property type="component" value="Unassembled WGS sequence"/>
</dbReference>
<dbReference type="GO" id="GO:0006313">
    <property type="term" value="P:DNA transposition"/>
    <property type="evidence" value="ECO:0007669"/>
    <property type="project" value="InterPro"/>
</dbReference>
<dbReference type="AlphaFoldDB" id="A0A7Y3TZ81"/>
<dbReference type="SUPFAM" id="SSF53098">
    <property type="entry name" value="Ribonuclease H-like"/>
    <property type="match status" value="1"/>
</dbReference>
<protein>
    <submittedName>
        <fullName evidence="2">Transposase</fullName>
    </submittedName>
</protein>
<dbReference type="InterPro" id="IPR002559">
    <property type="entry name" value="Transposase_11"/>
</dbReference>
<dbReference type="GO" id="GO:0004803">
    <property type="term" value="F:transposase activity"/>
    <property type="evidence" value="ECO:0007669"/>
    <property type="project" value="InterPro"/>
</dbReference>
<sequence>MGKYYSGGTGRAEKGLEISTLAVVNVTENTAYHLSTRQTIDRPESEQSRVDGYLHHLQQDRASLPSQVRYLVADGYYSKTRYIQGVVALGLHQIGKLRHDANLRWLYRGEQKRRGRKRRYDGKVSVEDVSRWTLAGNINETQVYTAIVNSAHFKRDLRVVSLVKHCGDKVKTALLFSTDTSLDAMTLVTYYKARFQIEFLFRDAKQFLGLNDCQARKEKALHFHFNASMTALNLLKLEDRQYQVGIRRVNSIARWRTFKANAHLLERFSSYLGLDFNRIKSRPDFDEMCHYGAIASAPEPFHEYIVMVAALAVHADPDAMIFENVCEGLTGELDTLIGIEISPALHGAVKASSRTSTQKSVSMVLETRQDGTLRLYQSMMATRYMKPN</sequence>
<dbReference type="Pfam" id="PF01609">
    <property type="entry name" value="DDE_Tnp_1"/>
    <property type="match status" value="1"/>
</dbReference>
<comment type="caution">
    <text evidence="2">The sequence shown here is derived from an EMBL/GenBank/DDBJ whole genome shotgun (WGS) entry which is preliminary data.</text>
</comment>
<dbReference type="GO" id="GO:0003677">
    <property type="term" value="F:DNA binding"/>
    <property type="evidence" value="ECO:0007669"/>
    <property type="project" value="InterPro"/>
</dbReference>
<organism evidence="2 3">
    <name type="scientific">Vreelandella azerica</name>
    <dbReference type="NCBI Taxonomy" id="2732867"/>
    <lineage>
        <taxon>Bacteria</taxon>
        <taxon>Pseudomonadati</taxon>
        <taxon>Pseudomonadota</taxon>
        <taxon>Gammaproteobacteria</taxon>
        <taxon>Oceanospirillales</taxon>
        <taxon>Halomonadaceae</taxon>
        <taxon>Vreelandella</taxon>
    </lineage>
</organism>
<reference evidence="2 3" key="1">
    <citation type="submission" date="2020-05" db="EMBL/GenBank/DDBJ databases">
        <authorList>
            <person name="Ruan W."/>
            <person name="Jeon C.O."/>
            <person name="Chun B.H."/>
        </authorList>
    </citation>
    <scope>NUCLEOTIDE SEQUENCE [LARGE SCALE GENOMIC DNA]</scope>
    <source>
        <strain evidence="2 3">TBZ9</strain>
    </source>
</reference>
<name>A0A7Y3TZ81_9GAMM</name>
<feature type="domain" description="Transposase IS4-like" evidence="1">
    <location>
        <begin position="30"/>
        <end position="234"/>
    </location>
</feature>
<dbReference type="EMBL" id="JABFHI010000015">
    <property type="protein sequence ID" value="NOG32897.1"/>
    <property type="molecule type" value="Genomic_DNA"/>
</dbReference>
<gene>
    <name evidence="2" type="ORF">HLB35_16010</name>
</gene>
<keyword evidence="3" id="KW-1185">Reference proteome</keyword>